<protein>
    <recommendedName>
        <fullName evidence="9">Zn(2)-C6 fungal-type domain-containing protein</fullName>
    </recommendedName>
</protein>
<evidence type="ECO:0000256" key="6">
    <source>
        <dbReference type="ARBA" id="ARBA00023163"/>
    </source>
</evidence>
<evidence type="ECO:0000256" key="8">
    <source>
        <dbReference type="SAM" id="MobiDB-lite"/>
    </source>
</evidence>
<gene>
    <name evidence="10" type="ORF">PCOS0759_LOCUS2455</name>
</gene>
<feature type="domain" description="Zn(2)-C6 fungal-type" evidence="9">
    <location>
        <begin position="19"/>
        <end position="52"/>
    </location>
</feature>
<accession>A0A7S1KMY3</accession>
<feature type="compositionally biased region" description="Polar residues" evidence="8">
    <location>
        <begin position="282"/>
        <end position="295"/>
    </location>
</feature>
<feature type="region of interest" description="Disordered" evidence="8">
    <location>
        <begin position="223"/>
        <end position="369"/>
    </location>
</feature>
<dbReference type="PANTHER" id="PTHR31313:SF81">
    <property type="entry name" value="TY1 ENHANCER ACTIVATOR"/>
    <property type="match status" value="1"/>
</dbReference>
<dbReference type="GO" id="GO:0000981">
    <property type="term" value="F:DNA-binding transcription factor activity, RNA polymerase II-specific"/>
    <property type="evidence" value="ECO:0007669"/>
    <property type="project" value="InterPro"/>
</dbReference>
<dbReference type="InterPro" id="IPR051615">
    <property type="entry name" value="Transcr_Regulatory_Elem"/>
</dbReference>
<evidence type="ECO:0000256" key="7">
    <source>
        <dbReference type="ARBA" id="ARBA00023242"/>
    </source>
</evidence>
<keyword evidence="4" id="KW-0805">Transcription regulation</keyword>
<evidence type="ECO:0000313" key="10">
    <source>
        <dbReference type="EMBL" id="CAD9079223.1"/>
    </source>
</evidence>
<evidence type="ECO:0000256" key="3">
    <source>
        <dbReference type="ARBA" id="ARBA00022833"/>
    </source>
</evidence>
<reference evidence="10" key="1">
    <citation type="submission" date="2021-01" db="EMBL/GenBank/DDBJ databases">
        <authorList>
            <person name="Corre E."/>
            <person name="Pelletier E."/>
            <person name="Niang G."/>
            <person name="Scheremetjew M."/>
            <person name="Finn R."/>
            <person name="Kale V."/>
            <person name="Holt S."/>
            <person name="Cochrane G."/>
            <person name="Meng A."/>
            <person name="Brown T."/>
            <person name="Cohen L."/>
        </authorList>
    </citation>
    <scope>NUCLEOTIDE SEQUENCE</scope>
    <source>
        <strain evidence="10">WS</strain>
    </source>
</reference>
<dbReference type="EMBL" id="HBGD01002968">
    <property type="protein sequence ID" value="CAD9079223.1"/>
    <property type="molecule type" value="Transcribed_RNA"/>
</dbReference>
<dbReference type="GO" id="GO:0003677">
    <property type="term" value="F:DNA binding"/>
    <property type="evidence" value="ECO:0007669"/>
    <property type="project" value="UniProtKB-KW"/>
</dbReference>
<keyword evidence="6" id="KW-0804">Transcription</keyword>
<dbReference type="InterPro" id="IPR036864">
    <property type="entry name" value="Zn2-C6_fun-type_DNA-bd_sf"/>
</dbReference>
<keyword evidence="3" id="KW-0862">Zinc</keyword>
<dbReference type="SMART" id="SM00066">
    <property type="entry name" value="GAL4"/>
    <property type="match status" value="1"/>
</dbReference>
<dbReference type="GO" id="GO:0008270">
    <property type="term" value="F:zinc ion binding"/>
    <property type="evidence" value="ECO:0007669"/>
    <property type="project" value="InterPro"/>
</dbReference>
<evidence type="ECO:0000256" key="2">
    <source>
        <dbReference type="ARBA" id="ARBA00022723"/>
    </source>
</evidence>
<feature type="compositionally biased region" description="Low complexity" evidence="8">
    <location>
        <begin position="300"/>
        <end position="309"/>
    </location>
</feature>
<feature type="compositionally biased region" description="Low complexity" evidence="8">
    <location>
        <begin position="346"/>
        <end position="359"/>
    </location>
</feature>
<evidence type="ECO:0000256" key="5">
    <source>
        <dbReference type="ARBA" id="ARBA00023125"/>
    </source>
</evidence>
<evidence type="ECO:0000256" key="1">
    <source>
        <dbReference type="ARBA" id="ARBA00004123"/>
    </source>
</evidence>
<feature type="compositionally biased region" description="Low complexity" evidence="8">
    <location>
        <begin position="253"/>
        <end position="268"/>
    </location>
</feature>
<feature type="compositionally biased region" description="Polar residues" evidence="8">
    <location>
        <begin position="174"/>
        <end position="183"/>
    </location>
</feature>
<evidence type="ECO:0000259" key="9">
    <source>
        <dbReference type="PROSITE" id="PS50048"/>
    </source>
</evidence>
<keyword evidence="5" id="KW-0238">DNA-binding</keyword>
<evidence type="ECO:0000256" key="4">
    <source>
        <dbReference type="ARBA" id="ARBA00023015"/>
    </source>
</evidence>
<dbReference type="InterPro" id="IPR001138">
    <property type="entry name" value="Zn2Cys6_DnaBD"/>
</dbReference>
<sequence length="501" mass="54076">MTVSKPQRKQRKNKYTSHACTNCQKKKIRCKNHNNYEGACERCKRDNVPCVYLPKKKRRGRRKKNEVALYNADTDSAPQPMSDGSFRAHQQTSTIMQNPRTAVVPAPLKEATNSIHARRTGSALDRISIPSKQSQSSGAFNMELNSPDFLNGSLDVDALDLASFTPLAIKDSSSDNVNASHQPTGVDDDDVLGGAKVNPRMSADVLGDMPEVPLGVDDIVDLGEPPEQPSLALNGEDMDADTVGGNNSFMNVRGSSRSSYRSGAGRSAVPLSYAGEDDHLNTPPSSVFGSKTLDQNAGDLSPSEFLSLPSEDDKKFADVTDPDNIFNLQSPERERFSPPLYDSETRTGSSTSGATANGGKARKNLNNGFTTSTNNNDIADFFNTTGTSDTRNNGFAMAKDLSPAVPAVPAKPIHDIILRNSASNGTISNTNIPAQLLNAARRGALHDLDSTIGTLPSDQQVQAIVLVQRLVDQLQQLGLTTGEHFQNTTTFEEDMDEEDGM</sequence>
<feature type="region of interest" description="Disordered" evidence="8">
    <location>
        <begin position="171"/>
        <end position="193"/>
    </location>
</feature>
<dbReference type="Gene3D" id="4.10.240.10">
    <property type="entry name" value="Zn(2)-C6 fungal-type DNA-binding domain"/>
    <property type="match status" value="1"/>
</dbReference>
<name>A0A7S1KMY3_9EUKA</name>
<dbReference type="PROSITE" id="PS50048">
    <property type="entry name" value="ZN2_CY6_FUNGAL_2"/>
    <property type="match status" value="1"/>
</dbReference>
<dbReference type="PANTHER" id="PTHR31313">
    <property type="entry name" value="TY1 ENHANCER ACTIVATOR"/>
    <property type="match status" value="1"/>
</dbReference>
<dbReference type="GO" id="GO:0005634">
    <property type="term" value="C:nucleus"/>
    <property type="evidence" value="ECO:0007669"/>
    <property type="project" value="UniProtKB-SubCell"/>
</dbReference>
<keyword evidence="2" id="KW-0479">Metal-binding</keyword>
<dbReference type="CDD" id="cd00067">
    <property type="entry name" value="GAL4"/>
    <property type="match status" value="1"/>
</dbReference>
<dbReference type="AlphaFoldDB" id="A0A7S1KMY3"/>
<proteinExistence type="predicted"/>
<comment type="subcellular location">
    <subcellularLocation>
        <location evidence="1">Nucleus</location>
    </subcellularLocation>
</comment>
<dbReference type="SUPFAM" id="SSF57701">
    <property type="entry name" value="Zn2/Cys6 DNA-binding domain"/>
    <property type="match status" value="1"/>
</dbReference>
<organism evidence="10">
    <name type="scientific">Percolomonas cosmopolitus</name>
    <dbReference type="NCBI Taxonomy" id="63605"/>
    <lineage>
        <taxon>Eukaryota</taxon>
        <taxon>Discoba</taxon>
        <taxon>Heterolobosea</taxon>
        <taxon>Tetramitia</taxon>
        <taxon>Eutetramitia</taxon>
        <taxon>Percolomonadidae</taxon>
        <taxon>Percolomonas</taxon>
    </lineage>
</organism>
<keyword evidence="7" id="KW-0539">Nucleus</keyword>
<dbReference type="Pfam" id="PF00172">
    <property type="entry name" value="Zn_clus"/>
    <property type="match status" value="1"/>
</dbReference>